<dbReference type="InterPro" id="IPR016152">
    <property type="entry name" value="PTrfase/Anion_transptr"/>
</dbReference>
<sequence length="97" mass="10489">MSTLGAYLQAEDVLLNLPVADKGSCFTPSACTSSASVAWHPEDVSSGLMRREQAGSTGLGLGMAVRTYYSGIGNTNRDKELKQLDFEDRAFHESRTD</sequence>
<dbReference type="Proteomes" id="UP000001582">
    <property type="component" value="Chromosome"/>
</dbReference>
<dbReference type="EMBL" id="CP000744">
    <property type="protein sequence ID" value="ABR85679.1"/>
    <property type="molecule type" value="Genomic_DNA"/>
</dbReference>
<organism evidence="1 2">
    <name type="scientific">Pseudomonas paraeruginosa (strain DSM 24068 / PA7)</name>
    <name type="common">Pseudomonas aeruginosa (strain PA7)</name>
    <dbReference type="NCBI Taxonomy" id="381754"/>
    <lineage>
        <taxon>Bacteria</taxon>
        <taxon>Pseudomonadati</taxon>
        <taxon>Pseudomonadota</taxon>
        <taxon>Gammaproteobacteria</taxon>
        <taxon>Pseudomonadales</taxon>
        <taxon>Pseudomonadaceae</taxon>
        <taxon>Pseudomonas</taxon>
        <taxon>Pseudomonas paraeruginosa</taxon>
    </lineage>
</organism>
<gene>
    <name evidence="1" type="ordered locus">PSPA7_3715</name>
</gene>
<protein>
    <submittedName>
        <fullName evidence="1">PTS system, nitrogen regulatory IIA component</fullName>
    </submittedName>
</protein>
<dbReference type="KEGG" id="pap:PSPA7_3715"/>
<dbReference type="AlphaFoldDB" id="A6V7N4"/>
<reference evidence="1 2" key="1">
    <citation type="submission" date="2007-06" db="EMBL/GenBank/DDBJ databases">
        <authorList>
            <person name="Dodson R.J."/>
            <person name="Harkins D."/>
            <person name="Paulsen I.T."/>
        </authorList>
    </citation>
    <scope>NUCLEOTIDE SEQUENCE [LARGE SCALE GENOMIC DNA]</scope>
    <source>
        <strain evidence="1 2">PA7</strain>
    </source>
</reference>
<evidence type="ECO:0000313" key="1">
    <source>
        <dbReference type="EMBL" id="ABR85679.1"/>
    </source>
</evidence>
<dbReference type="HOGENOM" id="CLU_2344416_0_0_6"/>
<name>A6V7N4_PSEP7</name>
<dbReference type="SUPFAM" id="SSF55804">
    <property type="entry name" value="Phoshotransferase/anion transport protein"/>
    <property type="match status" value="1"/>
</dbReference>
<accession>A6V7N4</accession>
<proteinExistence type="predicted"/>
<evidence type="ECO:0000313" key="2">
    <source>
        <dbReference type="Proteomes" id="UP000001582"/>
    </source>
</evidence>
<reference evidence="1 2" key="2">
    <citation type="journal article" date="2010" name="PLoS ONE">
        <title>Complete genome sequence of the multiresistant taxonomic outlier Pseudomonas aeruginosa PA7.</title>
        <authorList>
            <person name="Roy P.H."/>
            <person name="Tetu S.G."/>
            <person name="Larouche A."/>
            <person name="Elbourne L."/>
            <person name="Tremblay S."/>
            <person name="Ren Q."/>
            <person name="Dodson R."/>
            <person name="Harkins D."/>
            <person name="Shay R."/>
            <person name="Watkins K."/>
            <person name="Mahamoud Y."/>
            <person name="Paulsen I.T."/>
        </authorList>
    </citation>
    <scope>NUCLEOTIDE SEQUENCE [LARGE SCALE GENOMIC DNA]</scope>
    <source>
        <strain evidence="1 2">PA7</strain>
    </source>
</reference>
<dbReference type="RefSeq" id="WP_012076316.1">
    <property type="nucleotide sequence ID" value="NC_009656.1"/>
</dbReference>